<organism evidence="1 2">
    <name type="scientific">Sorghum bicolor</name>
    <name type="common">Sorghum</name>
    <name type="synonym">Sorghum vulgare</name>
    <dbReference type="NCBI Taxonomy" id="4558"/>
    <lineage>
        <taxon>Eukaryota</taxon>
        <taxon>Viridiplantae</taxon>
        <taxon>Streptophyta</taxon>
        <taxon>Embryophyta</taxon>
        <taxon>Tracheophyta</taxon>
        <taxon>Spermatophyta</taxon>
        <taxon>Magnoliopsida</taxon>
        <taxon>Liliopsida</taxon>
        <taxon>Poales</taxon>
        <taxon>Poaceae</taxon>
        <taxon>PACMAD clade</taxon>
        <taxon>Panicoideae</taxon>
        <taxon>Andropogonodae</taxon>
        <taxon>Andropogoneae</taxon>
        <taxon>Sorghinae</taxon>
        <taxon>Sorghum</taxon>
    </lineage>
</organism>
<dbReference type="Proteomes" id="UP000807115">
    <property type="component" value="Chromosome 10"/>
</dbReference>
<evidence type="ECO:0000313" key="1">
    <source>
        <dbReference type="EMBL" id="KAG0513978.1"/>
    </source>
</evidence>
<gene>
    <name evidence="1" type="ORF">BDA96_10G149500</name>
</gene>
<reference evidence="1" key="1">
    <citation type="journal article" date="2019" name="BMC Genomics">
        <title>A new reference genome for Sorghum bicolor reveals high levels of sequence similarity between sweet and grain genotypes: implications for the genetics of sugar metabolism.</title>
        <authorList>
            <person name="Cooper E.A."/>
            <person name="Brenton Z.W."/>
            <person name="Flinn B.S."/>
            <person name="Jenkins J."/>
            <person name="Shu S."/>
            <person name="Flowers D."/>
            <person name="Luo F."/>
            <person name="Wang Y."/>
            <person name="Xia P."/>
            <person name="Barry K."/>
            <person name="Daum C."/>
            <person name="Lipzen A."/>
            <person name="Yoshinaga Y."/>
            <person name="Schmutz J."/>
            <person name="Saski C."/>
            <person name="Vermerris W."/>
            <person name="Kresovich S."/>
        </authorList>
    </citation>
    <scope>NUCLEOTIDE SEQUENCE</scope>
</reference>
<sequence length="134" mass="14822">MDMALSKLNSGGWVRIYFVMEAVERKKGKSLLLPEVLQDAGSTPFVIPFANTGMLDIMSLGKHIPRGGKSRAGARPPCWGQPIPMEFTLGHFAVILKSPLILSASFTPKKGCLLLTYTTHQILSKYLHNSKLFY</sequence>
<name>A0A921Q1V9_SORBI</name>
<proteinExistence type="predicted"/>
<protein>
    <submittedName>
        <fullName evidence="1">Uncharacterized protein</fullName>
    </submittedName>
</protein>
<reference evidence="1" key="2">
    <citation type="submission" date="2020-10" db="EMBL/GenBank/DDBJ databases">
        <authorList>
            <person name="Cooper E.A."/>
            <person name="Brenton Z.W."/>
            <person name="Flinn B.S."/>
            <person name="Jenkins J."/>
            <person name="Shu S."/>
            <person name="Flowers D."/>
            <person name="Luo F."/>
            <person name="Wang Y."/>
            <person name="Xia P."/>
            <person name="Barry K."/>
            <person name="Daum C."/>
            <person name="Lipzen A."/>
            <person name="Yoshinaga Y."/>
            <person name="Schmutz J."/>
            <person name="Saski C."/>
            <person name="Vermerris W."/>
            <person name="Kresovich S."/>
        </authorList>
    </citation>
    <scope>NUCLEOTIDE SEQUENCE</scope>
</reference>
<dbReference type="EMBL" id="CM027689">
    <property type="protein sequence ID" value="KAG0513978.1"/>
    <property type="molecule type" value="Genomic_DNA"/>
</dbReference>
<accession>A0A921Q1V9</accession>
<comment type="caution">
    <text evidence="1">The sequence shown here is derived from an EMBL/GenBank/DDBJ whole genome shotgun (WGS) entry which is preliminary data.</text>
</comment>
<evidence type="ECO:0000313" key="2">
    <source>
        <dbReference type="Proteomes" id="UP000807115"/>
    </source>
</evidence>
<dbReference type="AlphaFoldDB" id="A0A921Q1V9"/>